<dbReference type="InterPro" id="IPR013249">
    <property type="entry name" value="RNA_pol_sigma70_r4_t2"/>
</dbReference>
<evidence type="ECO:0000313" key="8">
    <source>
        <dbReference type="EMBL" id="GAA0250593.1"/>
    </source>
</evidence>
<sequence length="203" mass="22434">MHVHLATRPDHSREGLVEVEECVVSRAVAGDRGAVEQVLAAARPLVSRYCRGRLPWLDAASVEDVVQEALIGVLLVLPSFRARGENSFVRLVYGVASRKVVDAIRRSVRDRADLAAEPPEVVDPDPTPEQHLLRRERAERVAELLRLLPEAKRELLVLRVAVGLSAEDTARALGMSAGSVRVAQHRALQVLREHLRRDRAPAP</sequence>
<name>A0ABP3E2F4_9PSEU</name>
<dbReference type="Proteomes" id="UP001500416">
    <property type="component" value="Unassembled WGS sequence"/>
</dbReference>
<keyword evidence="9" id="KW-1185">Reference proteome</keyword>
<evidence type="ECO:0000259" key="6">
    <source>
        <dbReference type="Pfam" id="PF04542"/>
    </source>
</evidence>
<reference evidence="9" key="1">
    <citation type="journal article" date="2019" name="Int. J. Syst. Evol. Microbiol.">
        <title>The Global Catalogue of Microorganisms (GCM) 10K type strain sequencing project: providing services to taxonomists for standard genome sequencing and annotation.</title>
        <authorList>
            <consortium name="The Broad Institute Genomics Platform"/>
            <consortium name="The Broad Institute Genome Sequencing Center for Infectious Disease"/>
            <person name="Wu L."/>
            <person name="Ma J."/>
        </authorList>
    </citation>
    <scope>NUCLEOTIDE SEQUENCE [LARGE SCALE GENOMIC DNA]</scope>
    <source>
        <strain evidence="9">JCM 3380</strain>
    </source>
</reference>
<dbReference type="InterPro" id="IPR013324">
    <property type="entry name" value="RNA_pol_sigma_r3/r4-like"/>
</dbReference>
<keyword evidence="5" id="KW-0804">Transcription</keyword>
<evidence type="ECO:0000256" key="5">
    <source>
        <dbReference type="ARBA" id="ARBA00023163"/>
    </source>
</evidence>
<evidence type="ECO:0000256" key="2">
    <source>
        <dbReference type="ARBA" id="ARBA00023015"/>
    </source>
</evidence>
<feature type="domain" description="RNA polymerase sigma factor 70 region 4 type 2" evidence="7">
    <location>
        <begin position="139"/>
        <end position="189"/>
    </location>
</feature>
<dbReference type="InterPro" id="IPR039425">
    <property type="entry name" value="RNA_pol_sigma-70-like"/>
</dbReference>
<dbReference type="Gene3D" id="1.10.10.10">
    <property type="entry name" value="Winged helix-like DNA-binding domain superfamily/Winged helix DNA-binding domain"/>
    <property type="match status" value="1"/>
</dbReference>
<evidence type="ECO:0000256" key="1">
    <source>
        <dbReference type="ARBA" id="ARBA00010641"/>
    </source>
</evidence>
<dbReference type="Pfam" id="PF04542">
    <property type="entry name" value="Sigma70_r2"/>
    <property type="match status" value="1"/>
</dbReference>
<keyword evidence="2" id="KW-0805">Transcription regulation</keyword>
<dbReference type="CDD" id="cd06171">
    <property type="entry name" value="Sigma70_r4"/>
    <property type="match status" value="1"/>
</dbReference>
<dbReference type="Pfam" id="PF08281">
    <property type="entry name" value="Sigma70_r4_2"/>
    <property type="match status" value="1"/>
</dbReference>
<dbReference type="EMBL" id="BAAABU010000018">
    <property type="protein sequence ID" value="GAA0250593.1"/>
    <property type="molecule type" value="Genomic_DNA"/>
</dbReference>
<keyword evidence="4" id="KW-0238">DNA-binding</keyword>
<evidence type="ECO:0000259" key="7">
    <source>
        <dbReference type="Pfam" id="PF08281"/>
    </source>
</evidence>
<comment type="caution">
    <text evidence="8">The sequence shown here is derived from an EMBL/GenBank/DDBJ whole genome shotgun (WGS) entry which is preliminary data.</text>
</comment>
<accession>A0ABP3E2F4</accession>
<organism evidence="8 9">
    <name type="scientific">Saccharothrix mutabilis subsp. mutabilis</name>
    <dbReference type="NCBI Taxonomy" id="66855"/>
    <lineage>
        <taxon>Bacteria</taxon>
        <taxon>Bacillati</taxon>
        <taxon>Actinomycetota</taxon>
        <taxon>Actinomycetes</taxon>
        <taxon>Pseudonocardiales</taxon>
        <taxon>Pseudonocardiaceae</taxon>
        <taxon>Saccharothrix</taxon>
    </lineage>
</organism>
<dbReference type="PANTHER" id="PTHR43133">
    <property type="entry name" value="RNA POLYMERASE ECF-TYPE SIGMA FACTO"/>
    <property type="match status" value="1"/>
</dbReference>
<keyword evidence="3" id="KW-0731">Sigma factor</keyword>
<evidence type="ECO:0000256" key="4">
    <source>
        <dbReference type="ARBA" id="ARBA00023125"/>
    </source>
</evidence>
<dbReference type="Gene3D" id="1.10.1740.10">
    <property type="match status" value="1"/>
</dbReference>
<feature type="domain" description="RNA polymerase sigma-70 region 2" evidence="6">
    <location>
        <begin position="42"/>
        <end position="107"/>
    </location>
</feature>
<dbReference type="InterPro" id="IPR007627">
    <property type="entry name" value="RNA_pol_sigma70_r2"/>
</dbReference>
<comment type="similarity">
    <text evidence="1">Belongs to the sigma-70 factor family. ECF subfamily.</text>
</comment>
<dbReference type="PANTHER" id="PTHR43133:SF58">
    <property type="entry name" value="ECF RNA POLYMERASE SIGMA FACTOR SIGD"/>
    <property type="match status" value="1"/>
</dbReference>
<dbReference type="InterPro" id="IPR036388">
    <property type="entry name" value="WH-like_DNA-bd_sf"/>
</dbReference>
<evidence type="ECO:0000256" key="3">
    <source>
        <dbReference type="ARBA" id="ARBA00023082"/>
    </source>
</evidence>
<evidence type="ECO:0000313" key="9">
    <source>
        <dbReference type="Proteomes" id="UP001500416"/>
    </source>
</evidence>
<dbReference type="SUPFAM" id="SSF88946">
    <property type="entry name" value="Sigma2 domain of RNA polymerase sigma factors"/>
    <property type="match status" value="1"/>
</dbReference>
<dbReference type="InterPro" id="IPR014284">
    <property type="entry name" value="RNA_pol_sigma-70_dom"/>
</dbReference>
<proteinExistence type="inferred from homology"/>
<protein>
    <submittedName>
        <fullName evidence="8">Sigma-70 family RNA polymerase sigma factor</fullName>
    </submittedName>
</protein>
<gene>
    <name evidence="8" type="ORF">GCM10010492_58490</name>
</gene>
<dbReference type="SUPFAM" id="SSF88659">
    <property type="entry name" value="Sigma3 and sigma4 domains of RNA polymerase sigma factors"/>
    <property type="match status" value="1"/>
</dbReference>
<dbReference type="InterPro" id="IPR013325">
    <property type="entry name" value="RNA_pol_sigma_r2"/>
</dbReference>
<dbReference type="NCBIfam" id="TIGR02937">
    <property type="entry name" value="sigma70-ECF"/>
    <property type="match status" value="1"/>
</dbReference>